<name>A0ABN5LIA3_9LACO</name>
<organism evidence="1 2">
    <name type="scientific">Lactobacillus kullabergensis</name>
    <dbReference type="NCBI Taxonomy" id="1218493"/>
    <lineage>
        <taxon>Bacteria</taxon>
        <taxon>Bacillati</taxon>
        <taxon>Bacillota</taxon>
        <taxon>Bacilli</taxon>
        <taxon>Lactobacillales</taxon>
        <taxon>Lactobacillaceae</taxon>
        <taxon>Lactobacillus</taxon>
    </lineage>
</organism>
<dbReference type="RefSeq" id="WP_109585665.1">
    <property type="nucleotide sequence ID" value="NZ_CP029477.1"/>
</dbReference>
<evidence type="ECO:0000313" key="2">
    <source>
        <dbReference type="Proteomes" id="UP000246036"/>
    </source>
</evidence>
<accession>A0ABN5LIA3</accession>
<proteinExistence type="predicted"/>
<dbReference type="Gene3D" id="3.30.450.20">
    <property type="entry name" value="PAS domain"/>
    <property type="match status" value="1"/>
</dbReference>
<gene>
    <name evidence="1" type="ORF">DKL58_00255</name>
</gene>
<evidence type="ECO:0000313" key="1">
    <source>
        <dbReference type="EMBL" id="AWM74528.1"/>
    </source>
</evidence>
<keyword evidence="2" id="KW-1185">Reference proteome</keyword>
<protein>
    <submittedName>
        <fullName evidence="1">Uncharacterized protein</fullName>
    </submittedName>
</protein>
<dbReference type="EMBL" id="CP029477">
    <property type="protein sequence ID" value="AWM74528.1"/>
    <property type="molecule type" value="Genomic_DNA"/>
</dbReference>
<dbReference type="Proteomes" id="UP000246036">
    <property type="component" value="Chromosome"/>
</dbReference>
<dbReference type="Pfam" id="PF13596">
    <property type="entry name" value="PAS_10"/>
    <property type="match status" value="1"/>
</dbReference>
<sequence length="180" mass="20386">MVKHTEEATSSWITETATKVKAAKGSDYVELDQGLLTVDQIDALLNCLPLELITIDKDDRYVYCNNEIPKKMLLSPRWPEKLGQTLSEVHKKASMPHVQEIMDYAKTGKTYKLIKPSADEYMVASFKNMTDKNEQYAGVTEWIVDLLPIINWYLKQTGQKLIPDENKKATDVDSGASMQA</sequence>
<reference evidence="1 2" key="1">
    <citation type="submission" date="2018-05" db="EMBL/GenBank/DDBJ databases">
        <title>Reference genomes for bee gut microbiota database.</title>
        <authorList>
            <person name="Ellegaard K.M."/>
        </authorList>
    </citation>
    <scope>NUCLEOTIDE SEQUENCE [LARGE SCALE GENOMIC DNA]</scope>
    <source>
        <strain evidence="1 2">ESL0186</strain>
    </source>
</reference>